<evidence type="ECO:0000256" key="1">
    <source>
        <dbReference type="SAM" id="Phobius"/>
    </source>
</evidence>
<feature type="transmembrane region" description="Helical" evidence="1">
    <location>
        <begin position="169"/>
        <end position="189"/>
    </location>
</feature>
<sequence length="682" mass="80071">MIPKKYKSIFLIIIIVIILTLSFYNNFWNIANNNWFNNHQRDSESLVVGRLYKSQIDGITSQNGLLGKFYSSQDGEYKIYKNSLNAGDYSTYVGQIGLQGIAFSILDNYTNFNNEQNLKMFWLLNSFLLSLVLAFIMIWLYNEFGISSFIVVSLTTVFSQWITVFGRNLYWSIWIMFLPMLICIYLLYYEDKYGRYNNVITSVLIFISIFIKSSSGYEYISTILISLTIPYFYYFIKNKWANKIFIKRFIVISLSSLSGFFMAMFVHILQLKSELGSYNKAIDSIIYRVLKRTSGDPNKVNEVYRASLESNVLNVINKYLENGKAAINLTNLSFFETTLFIFEFKDLIFLFLVASVLVFASKKYFPSIDENRNKFKALTISVWISFLAPLSWFVLAKGHSYIHRHMNYLLWHIPFTILGFALVGYALGLVIKDLNKKTPLLKNIITILVIVLIAILFISNYISTKNRDERITTLINSSENMIENNNFNIYINLKENRILYKTNNQKVNLDERFFLHIYTISSKVLPTERKKYNFDNLDFNFENHEWDFSILSKYFRNDIAMINMPDYPIKLIRTGQFNSKGRLWENSIELNYSSYQNNYLIPYNLTDNNWEEGINKDGKTILLESNIENVATVQEIKYLVLNNKKVEIQEIQYPSSKWIHVKLKNKIDITKYGYPKKIKVIR</sequence>
<keyword evidence="1" id="KW-1133">Transmembrane helix</keyword>
<feature type="transmembrane region" description="Helical" evidence="1">
    <location>
        <begin position="248"/>
        <end position="269"/>
    </location>
</feature>
<feature type="transmembrane region" description="Helical" evidence="1">
    <location>
        <begin position="377"/>
        <end position="396"/>
    </location>
</feature>
<organism evidence="2 3">
    <name type="scientific">Halanaerobium congolense</name>
    <dbReference type="NCBI Taxonomy" id="54121"/>
    <lineage>
        <taxon>Bacteria</taxon>
        <taxon>Bacillati</taxon>
        <taxon>Bacillota</taxon>
        <taxon>Clostridia</taxon>
        <taxon>Halanaerobiales</taxon>
        <taxon>Halanaerobiaceae</taxon>
        <taxon>Halanaerobium</taxon>
    </lineage>
</organism>
<keyword evidence="1" id="KW-0472">Membrane</keyword>
<protein>
    <submittedName>
        <fullName evidence="2">Uncharacterized protein</fullName>
    </submittedName>
</protein>
<feature type="transmembrane region" description="Helical" evidence="1">
    <location>
        <begin position="146"/>
        <end position="163"/>
    </location>
</feature>
<feature type="transmembrane region" description="Helical" evidence="1">
    <location>
        <begin position="196"/>
        <end position="213"/>
    </location>
</feature>
<gene>
    <name evidence="2" type="ORF">SAMN04515654_12815</name>
</gene>
<feature type="transmembrane region" description="Helical" evidence="1">
    <location>
        <begin position="347"/>
        <end position="365"/>
    </location>
</feature>
<feature type="transmembrane region" description="Helical" evidence="1">
    <location>
        <begin position="443"/>
        <end position="462"/>
    </location>
</feature>
<feature type="transmembrane region" description="Helical" evidence="1">
    <location>
        <begin position="219"/>
        <end position="236"/>
    </location>
</feature>
<dbReference type="Proteomes" id="UP000198945">
    <property type="component" value="Unassembled WGS sequence"/>
</dbReference>
<feature type="transmembrane region" description="Helical" evidence="1">
    <location>
        <begin position="9"/>
        <end position="28"/>
    </location>
</feature>
<dbReference type="AlphaFoldDB" id="A0A1G8R1U9"/>
<feature type="transmembrane region" description="Helical" evidence="1">
    <location>
        <begin position="120"/>
        <end position="141"/>
    </location>
</feature>
<dbReference type="EMBL" id="FNEH01000028">
    <property type="protein sequence ID" value="SDJ10959.1"/>
    <property type="molecule type" value="Genomic_DNA"/>
</dbReference>
<name>A0A1G8R1U9_9FIRM</name>
<accession>A0A1G8R1U9</accession>
<reference evidence="2 3" key="1">
    <citation type="submission" date="2016-10" db="EMBL/GenBank/DDBJ databases">
        <authorList>
            <person name="de Groot N.N."/>
        </authorList>
    </citation>
    <scope>NUCLEOTIDE SEQUENCE [LARGE SCALE GENOMIC DNA]</scope>
    <source>
        <strain evidence="2 3">WG7</strain>
    </source>
</reference>
<evidence type="ECO:0000313" key="3">
    <source>
        <dbReference type="Proteomes" id="UP000198945"/>
    </source>
</evidence>
<feature type="transmembrane region" description="Helical" evidence="1">
    <location>
        <begin position="408"/>
        <end position="431"/>
    </location>
</feature>
<keyword evidence="1" id="KW-0812">Transmembrane</keyword>
<dbReference type="RefSeq" id="WP_089717296.1">
    <property type="nucleotide sequence ID" value="NZ_FNEH01000028.1"/>
</dbReference>
<proteinExistence type="predicted"/>
<evidence type="ECO:0000313" key="2">
    <source>
        <dbReference type="EMBL" id="SDJ10959.1"/>
    </source>
</evidence>